<keyword evidence="1" id="KW-0472">Membrane</keyword>
<evidence type="ECO:0000259" key="2">
    <source>
        <dbReference type="Pfam" id="PF04982"/>
    </source>
</evidence>
<feature type="transmembrane region" description="Helical" evidence="1">
    <location>
        <begin position="46"/>
        <end position="64"/>
    </location>
</feature>
<dbReference type="InterPro" id="IPR007065">
    <property type="entry name" value="HPP"/>
</dbReference>
<comment type="caution">
    <text evidence="3">The sequence shown here is derived from an EMBL/GenBank/DDBJ whole genome shotgun (WGS) entry which is preliminary data.</text>
</comment>
<dbReference type="EMBL" id="JAFKCS010000016">
    <property type="protein sequence ID" value="MBN7821272.1"/>
    <property type="molecule type" value="Genomic_DNA"/>
</dbReference>
<feature type="domain" description="HPP transmembrane region" evidence="2">
    <location>
        <begin position="1"/>
        <end position="116"/>
    </location>
</feature>
<name>A0ABS3CVX3_9ALTE</name>
<organism evidence="3 4">
    <name type="scientific">Bowmanella yangjiangensis</name>
    <dbReference type="NCBI Taxonomy" id="2811230"/>
    <lineage>
        <taxon>Bacteria</taxon>
        <taxon>Pseudomonadati</taxon>
        <taxon>Pseudomonadota</taxon>
        <taxon>Gammaproteobacteria</taxon>
        <taxon>Alteromonadales</taxon>
        <taxon>Alteromonadaceae</taxon>
        <taxon>Bowmanella</taxon>
    </lineage>
</organism>
<dbReference type="PANTHER" id="PTHR33741">
    <property type="entry name" value="TRANSMEMBRANE PROTEIN DDB_G0269096-RELATED"/>
    <property type="match status" value="1"/>
</dbReference>
<evidence type="ECO:0000313" key="4">
    <source>
        <dbReference type="Proteomes" id="UP000663992"/>
    </source>
</evidence>
<dbReference type="InterPro" id="IPR058581">
    <property type="entry name" value="TM_HPP"/>
</dbReference>
<evidence type="ECO:0000313" key="3">
    <source>
        <dbReference type="EMBL" id="MBN7821272.1"/>
    </source>
</evidence>
<accession>A0ABS3CVX3</accession>
<feature type="transmembrane region" description="Helical" evidence="1">
    <location>
        <begin position="85"/>
        <end position="106"/>
    </location>
</feature>
<proteinExistence type="predicted"/>
<dbReference type="Proteomes" id="UP000663992">
    <property type="component" value="Unassembled WGS sequence"/>
</dbReference>
<gene>
    <name evidence="3" type="ORF">J0A65_15470</name>
</gene>
<reference evidence="3 4" key="1">
    <citation type="submission" date="2021-03" db="EMBL/GenBank/DDBJ databases">
        <title>novel species isolated from a fishpond in China.</title>
        <authorList>
            <person name="Lu H."/>
            <person name="Cai Z."/>
        </authorList>
    </citation>
    <scope>NUCLEOTIDE SEQUENCE [LARGE SCALE GENOMIC DNA]</scope>
    <source>
        <strain evidence="3 4">Y57</strain>
    </source>
</reference>
<evidence type="ECO:0000256" key="1">
    <source>
        <dbReference type="SAM" id="Phobius"/>
    </source>
</evidence>
<dbReference type="Pfam" id="PF04982">
    <property type="entry name" value="TM_HPP"/>
    <property type="match status" value="1"/>
</dbReference>
<keyword evidence="4" id="KW-1185">Reference proteome</keyword>
<dbReference type="PANTHER" id="PTHR33741:SF5">
    <property type="entry name" value="TRANSMEMBRANE PROTEIN DDB_G0269096-RELATED"/>
    <property type="match status" value="1"/>
</dbReference>
<keyword evidence="1" id="KW-0812">Transmembrane</keyword>
<sequence length="120" mass="12774">MAPFGATMVILFGLPASPLAQPKNIILGHLLTTLVGLVVLHTWGMTPLSLSIAVGMAISLMLLTKTTHPPAGANPLVVMLTAQDWPFLIAPVLTGALLITLSGWLYHKWASGQPYPVRQN</sequence>
<protein>
    <submittedName>
        <fullName evidence="3">HPP family protein</fullName>
    </submittedName>
</protein>
<keyword evidence="1" id="KW-1133">Transmembrane helix</keyword>